<protein>
    <submittedName>
        <fullName evidence="1">Uncharacterized protein</fullName>
    </submittedName>
</protein>
<organism evidence="1 2">
    <name type="scientific">Variovorax paradoxus</name>
    <dbReference type="NCBI Taxonomy" id="34073"/>
    <lineage>
        <taxon>Bacteria</taxon>
        <taxon>Pseudomonadati</taxon>
        <taxon>Pseudomonadota</taxon>
        <taxon>Betaproteobacteria</taxon>
        <taxon>Burkholderiales</taxon>
        <taxon>Comamonadaceae</taxon>
        <taxon>Variovorax</taxon>
    </lineage>
</organism>
<evidence type="ECO:0000313" key="2">
    <source>
        <dbReference type="Proteomes" id="UP000249135"/>
    </source>
</evidence>
<dbReference type="EMBL" id="QFPP01000009">
    <property type="protein sequence ID" value="PZQ77823.1"/>
    <property type="molecule type" value="Genomic_DNA"/>
</dbReference>
<dbReference type="Proteomes" id="UP000249135">
    <property type="component" value="Unassembled WGS sequence"/>
</dbReference>
<comment type="caution">
    <text evidence="1">The sequence shown here is derived from an EMBL/GenBank/DDBJ whole genome shotgun (WGS) entry which is preliminary data.</text>
</comment>
<evidence type="ECO:0000313" key="1">
    <source>
        <dbReference type="EMBL" id="PZQ77823.1"/>
    </source>
</evidence>
<proteinExistence type="predicted"/>
<reference evidence="1 2" key="1">
    <citation type="submission" date="2017-08" db="EMBL/GenBank/DDBJ databases">
        <title>Infants hospitalized years apart are colonized by the same room-sourced microbial strains.</title>
        <authorList>
            <person name="Brooks B."/>
            <person name="Olm M.R."/>
            <person name="Firek B.A."/>
            <person name="Baker R."/>
            <person name="Thomas B.C."/>
            <person name="Morowitz M.J."/>
            <person name="Banfield J.F."/>
        </authorList>
    </citation>
    <scope>NUCLEOTIDE SEQUENCE [LARGE SCALE GENOMIC DNA]</scope>
    <source>
        <strain evidence="1">S2_005_003_R2_41</strain>
    </source>
</reference>
<dbReference type="AlphaFoldDB" id="A0A2W5SE00"/>
<accession>A0A2W5SE00</accession>
<sequence>MTYGLRICLAGLDDELKGARDFGVERAVQFGVGEFVGRVLCADVRKPCGLRDQIGFFLVHLR</sequence>
<name>A0A2W5SE00_VARPD</name>
<gene>
    <name evidence="1" type="ORF">DI563_02385</name>
</gene>